<dbReference type="SUPFAM" id="SSF103190">
    <property type="entry name" value="Sensory domain-like"/>
    <property type="match status" value="1"/>
</dbReference>
<evidence type="ECO:0000313" key="10">
    <source>
        <dbReference type="EMBL" id="RLK48836.1"/>
    </source>
</evidence>
<feature type="domain" description="Methyl-accepting transducer" evidence="7">
    <location>
        <begin position="365"/>
        <end position="601"/>
    </location>
</feature>
<keyword evidence="6" id="KW-1133">Transmembrane helix</keyword>
<dbReference type="InterPro" id="IPR029151">
    <property type="entry name" value="Sensor-like_sf"/>
</dbReference>
<evidence type="ECO:0000256" key="4">
    <source>
        <dbReference type="ARBA" id="ARBA00029447"/>
    </source>
</evidence>
<dbReference type="PROSITE" id="PS50192">
    <property type="entry name" value="T_SNARE"/>
    <property type="match status" value="1"/>
</dbReference>
<dbReference type="GO" id="GO:0005886">
    <property type="term" value="C:plasma membrane"/>
    <property type="evidence" value="ECO:0007669"/>
    <property type="project" value="UniProtKB-SubCell"/>
</dbReference>
<name>A0A498C2G6_9GAMM</name>
<organism evidence="10 11">
    <name type="scientific">Alkalispirillum mobile</name>
    <dbReference type="NCBI Taxonomy" id="85925"/>
    <lineage>
        <taxon>Bacteria</taxon>
        <taxon>Pseudomonadati</taxon>
        <taxon>Pseudomonadota</taxon>
        <taxon>Gammaproteobacteria</taxon>
        <taxon>Chromatiales</taxon>
        <taxon>Ectothiorhodospiraceae</taxon>
        <taxon>Alkalispirillum</taxon>
    </lineage>
</organism>
<dbReference type="CDD" id="cd06225">
    <property type="entry name" value="HAMP"/>
    <property type="match status" value="1"/>
</dbReference>
<dbReference type="PROSITE" id="PS50885">
    <property type="entry name" value="HAMP"/>
    <property type="match status" value="1"/>
</dbReference>
<evidence type="ECO:0000256" key="2">
    <source>
        <dbReference type="ARBA" id="ARBA00022519"/>
    </source>
</evidence>
<keyword evidence="2" id="KW-0997">Cell inner membrane</keyword>
<proteinExistence type="inferred from homology"/>
<dbReference type="InterPro" id="IPR029150">
    <property type="entry name" value="dCache_3"/>
</dbReference>
<dbReference type="SMART" id="SM00283">
    <property type="entry name" value="MA"/>
    <property type="match status" value="1"/>
</dbReference>
<dbReference type="PANTHER" id="PTHR32089:SF112">
    <property type="entry name" value="LYSOZYME-LIKE PROTEIN-RELATED"/>
    <property type="match status" value="1"/>
</dbReference>
<keyword evidence="2" id="KW-1003">Cell membrane</keyword>
<dbReference type="GO" id="GO:0006935">
    <property type="term" value="P:chemotaxis"/>
    <property type="evidence" value="ECO:0007669"/>
    <property type="project" value="UniProtKB-ARBA"/>
</dbReference>
<evidence type="ECO:0000256" key="1">
    <source>
        <dbReference type="ARBA" id="ARBA00004429"/>
    </source>
</evidence>
<dbReference type="Pfam" id="PF00672">
    <property type="entry name" value="HAMP"/>
    <property type="match status" value="1"/>
</dbReference>
<evidence type="ECO:0000259" key="9">
    <source>
        <dbReference type="PROSITE" id="PS50885"/>
    </source>
</evidence>
<protein>
    <submittedName>
        <fullName evidence="10">Methyl-accepting chemotaxis sensory transducer</fullName>
    </submittedName>
</protein>
<accession>A0A498C2G6</accession>
<keyword evidence="6" id="KW-0472">Membrane</keyword>
<keyword evidence="11" id="KW-1185">Reference proteome</keyword>
<dbReference type="SUPFAM" id="SSF58104">
    <property type="entry name" value="Methyl-accepting chemotaxis protein (MCP) signaling domain"/>
    <property type="match status" value="1"/>
</dbReference>
<dbReference type="OrthoDB" id="9781845at2"/>
<reference evidence="10 11" key="1">
    <citation type="submission" date="2018-10" db="EMBL/GenBank/DDBJ databases">
        <title>Genomic Encyclopedia of Type Strains, Phase IV (KMG-IV): sequencing the most valuable type-strain genomes for metagenomic binning, comparative biology and taxonomic classification.</title>
        <authorList>
            <person name="Goeker M."/>
        </authorList>
    </citation>
    <scope>NUCLEOTIDE SEQUENCE [LARGE SCALE GENOMIC DNA]</scope>
    <source>
        <strain evidence="10 11">DSM 12769</strain>
    </source>
</reference>
<dbReference type="RefSeq" id="WP_121442467.1">
    <property type="nucleotide sequence ID" value="NZ_RCDA01000002.1"/>
</dbReference>
<dbReference type="Pfam" id="PF00015">
    <property type="entry name" value="MCPsignal"/>
    <property type="match status" value="1"/>
</dbReference>
<comment type="similarity">
    <text evidence="4">Belongs to the methyl-accepting chemotaxis (MCP) protein family.</text>
</comment>
<dbReference type="GO" id="GO:0007165">
    <property type="term" value="P:signal transduction"/>
    <property type="evidence" value="ECO:0007669"/>
    <property type="project" value="UniProtKB-KW"/>
</dbReference>
<dbReference type="FunFam" id="1.10.287.950:FF:000001">
    <property type="entry name" value="Methyl-accepting chemotaxis sensory transducer"/>
    <property type="match status" value="1"/>
</dbReference>
<evidence type="ECO:0000256" key="3">
    <source>
        <dbReference type="ARBA" id="ARBA00023224"/>
    </source>
</evidence>
<feature type="transmembrane region" description="Helical" evidence="6">
    <location>
        <begin position="283"/>
        <end position="305"/>
    </location>
</feature>
<dbReference type="Gene3D" id="3.30.450.20">
    <property type="entry name" value="PAS domain"/>
    <property type="match status" value="1"/>
</dbReference>
<feature type="domain" description="T-SNARE coiled-coil homology" evidence="8">
    <location>
        <begin position="561"/>
        <end position="614"/>
    </location>
</feature>
<keyword evidence="6" id="KW-0812">Transmembrane</keyword>
<dbReference type="InterPro" id="IPR004089">
    <property type="entry name" value="MCPsignal_dom"/>
</dbReference>
<dbReference type="SMART" id="SM00304">
    <property type="entry name" value="HAMP"/>
    <property type="match status" value="2"/>
</dbReference>
<dbReference type="PANTHER" id="PTHR32089">
    <property type="entry name" value="METHYL-ACCEPTING CHEMOTAXIS PROTEIN MCPB"/>
    <property type="match status" value="1"/>
</dbReference>
<dbReference type="EMBL" id="RCDA01000002">
    <property type="protein sequence ID" value="RLK48836.1"/>
    <property type="molecule type" value="Genomic_DNA"/>
</dbReference>
<dbReference type="Pfam" id="PF14827">
    <property type="entry name" value="dCache_3"/>
    <property type="match status" value="1"/>
</dbReference>
<evidence type="ECO:0000259" key="7">
    <source>
        <dbReference type="PROSITE" id="PS50111"/>
    </source>
</evidence>
<feature type="domain" description="HAMP" evidence="9">
    <location>
        <begin position="306"/>
        <end position="360"/>
    </location>
</feature>
<evidence type="ECO:0000313" key="11">
    <source>
        <dbReference type="Proteomes" id="UP000275461"/>
    </source>
</evidence>
<comment type="subcellular location">
    <subcellularLocation>
        <location evidence="1">Cell inner membrane</location>
        <topology evidence="1">Multi-pass membrane protein</topology>
    </subcellularLocation>
</comment>
<dbReference type="InterPro" id="IPR003660">
    <property type="entry name" value="HAMP_dom"/>
</dbReference>
<dbReference type="Proteomes" id="UP000275461">
    <property type="component" value="Unassembled WGS sequence"/>
</dbReference>
<dbReference type="PROSITE" id="PS50111">
    <property type="entry name" value="CHEMOTAXIS_TRANSDUC_2"/>
    <property type="match status" value="1"/>
</dbReference>
<dbReference type="AlphaFoldDB" id="A0A498C2G6"/>
<feature type="transmembrane region" description="Helical" evidence="6">
    <location>
        <begin position="12"/>
        <end position="32"/>
    </location>
</feature>
<gene>
    <name evidence="10" type="ORF">DFR31_1949</name>
</gene>
<evidence type="ECO:0000259" key="8">
    <source>
        <dbReference type="PROSITE" id="PS50192"/>
    </source>
</evidence>
<dbReference type="CDD" id="cd11386">
    <property type="entry name" value="MCP_signal"/>
    <property type="match status" value="1"/>
</dbReference>
<sequence length="637" mass="69106">MLKNLKIGQRLAISVSVLVLVGILVLVALFIWRTGELIDRAEQRELNYVYQAMHAELDDHALMAESYSAMVAHIPQVRAAFARGDRDYLVGMLQPMYDATAEPYGLAQFQFHEPPATSFFRFHRPDRYGDDLSDMRQTIVQANESVSTIRGLEGGVAGIGIRGVSPVRDLDDDHVGAVEFGLGLDQGFVDRFAEEFGVEMSIFARDGENFEVLASTLSGQSLVSQRMLRHAWDGDEARGEAEREGVPYATEARVIHDFSGEPIAVVEIGMDRSFYAAAMRNTMVQSGGIALIGILIGIGVALWLARGIVRPIRQTVDHMNEIAEGDGDLTRHLDDSGRDEMSDLATAFNRFVDKIRKLVGETAEATSQIAAASEQMATIARQTSDGTRRQQDDTTQVATAMNEMTSTVAEIARTTQEAADLAHGTASKAEDGRQVVHGSMEAIDQLAEEVQAAAQVIEKLAEEGEHIGSVLDVIREISDQTNLLALNASIEAARAGEHGRGFSVVADEVRSLASRTQQSVGEIEGMIDRLQSGTSQAVSVMEESRQQAQQGVKASAQTGTTLEEVAASVSQINDMTTQIASAVEEQSAVSEDINRNITHIKDVAEDTGRSVQESATASDQLAQLASQLQQLVGRFRT</sequence>
<evidence type="ECO:0000256" key="5">
    <source>
        <dbReference type="PROSITE-ProRule" id="PRU00284"/>
    </source>
</evidence>
<comment type="caution">
    <text evidence="10">The sequence shown here is derived from an EMBL/GenBank/DDBJ whole genome shotgun (WGS) entry which is preliminary data.</text>
</comment>
<dbReference type="InterPro" id="IPR000727">
    <property type="entry name" value="T_SNARE_dom"/>
</dbReference>
<dbReference type="Gene3D" id="1.10.287.950">
    <property type="entry name" value="Methyl-accepting chemotaxis protein"/>
    <property type="match status" value="1"/>
</dbReference>
<keyword evidence="3 5" id="KW-0807">Transducer</keyword>
<evidence type="ECO:0000256" key="6">
    <source>
        <dbReference type="SAM" id="Phobius"/>
    </source>
</evidence>